<accession>A0ABP8IB91</accession>
<dbReference type="InterPro" id="IPR015396">
    <property type="entry name" value="FadE_C"/>
</dbReference>
<evidence type="ECO:0000313" key="17">
    <source>
        <dbReference type="Proteomes" id="UP001501011"/>
    </source>
</evidence>
<feature type="transmembrane region" description="Helical" evidence="12">
    <location>
        <begin position="35"/>
        <end position="50"/>
    </location>
</feature>
<dbReference type="Pfam" id="PF09317">
    <property type="entry name" value="ACDH_C"/>
    <property type="match status" value="1"/>
</dbReference>
<dbReference type="NCBIfam" id="NF009586">
    <property type="entry name" value="PRK13026.1"/>
    <property type="match status" value="1"/>
</dbReference>
<dbReference type="PANTHER" id="PTHR48083">
    <property type="entry name" value="MEDIUM-CHAIN SPECIFIC ACYL-COA DEHYDROGENASE, MITOCHONDRIAL-RELATED"/>
    <property type="match status" value="1"/>
</dbReference>
<dbReference type="EC" id="1.3.8.7" evidence="4"/>
<dbReference type="Gene3D" id="2.40.110.10">
    <property type="entry name" value="Butyryl-CoA Dehydrogenase, subunit A, domain 2"/>
    <property type="match status" value="1"/>
</dbReference>
<keyword evidence="17" id="KW-1185">Reference proteome</keyword>
<dbReference type="CDD" id="cd00567">
    <property type="entry name" value="ACAD"/>
    <property type="match status" value="1"/>
</dbReference>
<evidence type="ECO:0000256" key="8">
    <source>
        <dbReference type="ARBA" id="ARBA00022827"/>
    </source>
</evidence>
<evidence type="ECO:0000256" key="1">
    <source>
        <dbReference type="ARBA" id="ARBA00001974"/>
    </source>
</evidence>
<name>A0ABP8IB91_9GAMM</name>
<keyword evidence="12" id="KW-1133">Transmembrane helix</keyword>
<comment type="catalytic activity">
    <reaction evidence="10">
        <text>a medium-chain 2,3-saturated fatty acyl-CoA + oxidized [electron-transfer flavoprotein] + H(+) = a medium-chain (2E)-enoyl-CoA + reduced [electron-transfer flavoprotein]</text>
        <dbReference type="Rhea" id="RHEA:14477"/>
        <dbReference type="Rhea" id="RHEA-COMP:10685"/>
        <dbReference type="Rhea" id="RHEA-COMP:10686"/>
        <dbReference type="ChEBI" id="CHEBI:15378"/>
        <dbReference type="ChEBI" id="CHEBI:57692"/>
        <dbReference type="ChEBI" id="CHEBI:58307"/>
        <dbReference type="ChEBI" id="CHEBI:83723"/>
        <dbReference type="ChEBI" id="CHEBI:83726"/>
        <dbReference type="EC" id="1.3.8.7"/>
    </reaction>
</comment>
<gene>
    <name evidence="16" type="primary">fadE</name>
    <name evidence="16" type="ORF">GCM10023151_01900</name>
</gene>
<evidence type="ECO:0000256" key="4">
    <source>
        <dbReference type="ARBA" id="ARBA00012033"/>
    </source>
</evidence>
<dbReference type="EC" id="1.3.8.8" evidence="5"/>
<comment type="caution">
    <text evidence="16">The sequence shown here is derived from an EMBL/GenBank/DDBJ whole genome shotgun (WGS) entry which is preliminary data.</text>
</comment>
<dbReference type="PANTHER" id="PTHR48083:SF18">
    <property type="entry name" value="ACYL-COENZYME A DEHYDROGENASE"/>
    <property type="match status" value="1"/>
</dbReference>
<keyword evidence="12" id="KW-0472">Membrane</keyword>
<evidence type="ECO:0000256" key="12">
    <source>
        <dbReference type="SAM" id="Phobius"/>
    </source>
</evidence>
<dbReference type="SUPFAM" id="SSF56645">
    <property type="entry name" value="Acyl-CoA dehydrogenase NM domain-like"/>
    <property type="match status" value="1"/>
</dbReference>
<evidence type="ECO:0000259" key="15">
    <source>
        <dbReference type="Pfam" id="PF09317"/>
    </source>
</evidence>
<keyword evidence="12" id="KW-0812">Transmembrane</keyword>
<evidence type="ECO:0000256" key="9">
    <source>
        <dbReference type="ARBA" id="ARBA00023002"/>
    </source>
</evidence>
<dbReference type="InterPro" id="IPR050741">
    <property type="entry name" value="Acyl-CoA_dehydrogenase"/>
</dbReference>
<comment type="catalytic activity">
    <reaction evidence="11">
        <text>a long-chain 2,3-saturated fatty acyl-CoA + oxidized [electron-transfer flavoprotein] + H(+) = a long-chain (2E)-enoyl-CoA + reduced [electron-transfer flavoprotein]</text>
        <dbReference type="Rhea" id="RHEA:17721"/>
        <dbReference type="Rhea" id="RHEA-COMP:10685"/>
        <dbReference type="Rhea" id="RHEA-COMP:10686"/>
        <dbReference type="ChEBI" id="CHEBI:15378"/>
        <dbReference type="ChEBI" id="CHEBI:57692"/>
        <dbReference type="ChEBI" id="CHEBI:58307"/>
        <dbReference type="ChEBI" id="CHEBI:83721"/>
        <dbReference type="ChEBI" id="CHEBI:83727"/>
        <dbReference type="EC" id="1.3.8.8"/>
    </reaction>
</comment>
<feature type="transmembrane region" description="Helical" evidence="12">
    <location>
        <begin position="56"/>
        <end position="73"/>
    </location>
</feature>
<dbReference type="Pfam" id="PF02771">
    <property type="entry name" value="Acyl-CoA_dh_N"/>
    <property type="match status" value="1"/>
</dbReference>
<dbReference type="Gene3D" id="1.10.540.10">
    <property type="entry name" value="Acyl-CoA dehydrogenase/oxidase, N-terminal domain"/>
    <property type="match status" value="1"/>
</dbReference>
<evidence type="ECO:0000256" key="7">
    <source>
        <dbReference type="ARBA" id="ARBA00022630"/>
    </source>
</evidence>
<dbReference type="InterPro" id="IPR009075">
    <property type="entry name" value="AcylCo_DH/oxidase_C"/>
</dbReference>
<dbReference type="Proteomes" id="UP001501011">
    <property type="component" value="Unassembled WGS sequence"/>
</dbReference>
<dbReference type="Pfam" id="PF00441">
    <property type="entry name" value="Acyl-CoA_dh_1"/>
    <property type="match status" value="1"/>
</dbReference>
<feature type="domain" description="Acyl-CoA dehydrogenase/oxidase N-terminal" evidence="14">
    <location>
        <begin position="157"/>
        <end position="242"/>
    </location>
</feature>
<sequence>MLDWYKLNIKGVAMLTIILLLALMGALYHRASLKVTSLVLAAILVAWSAYDGIPYVHWILFLAIFVPLNLTFVRRKLSARLLDVFKGIMPRISDTEQEALDAGTVWWEAEMFGGKPNWKRFHNFQKATLSKEEQEFIEGPLEELCSMINDWQITHIDRDLPPEVWNFIKEKGFFSFIIPKEYGGLGFSSYAQSRVLTKINSLSATAGSIVSVPNSLGPAELLMHYGTQEQRDHYLPRLAKGEDVPCFALTAIEAGSDAGGIPDKGVICKGQWNGKEVVGMKLTWNKRYITLAPVASLLGLAFKLYDPEGLLGDKEDLGITCALIPTDTDGVEIGRRHYPLSTPFQNGPTTGKDVFVPLDYIIGGPDNAGKGWRMLVDCLSAGRAISLPSSANGGVKMASYTTGAYARIRRQFNVPVGYMEGVMEALARIAGKTYMVDSMLTFTASGIDSGEKPSVASAIVKCHTTALARDVACDGMDVHGGKAVMMGPKNYMARAYQGAPISITVEGANILTRSLIIYGQGSIRCHPYVLKEIQATQNENRKEAIKDFDKALFSHVGFAMSNKIRTFWLGLTASLLVKKPQSDFTGRYYQRITRFSSALAFLSDVTMGVLGGELKRREMISGRLGDMLSNLYIASSVLKMYHDKGRPEHDKEIVQWSLEHCLYETQMAADGVLKNFPIGWLGKALRIVVFPLGLPLSPPSDKLSRKLARQLQEPQAMREELTHGAFKSESEGSNLYKVDKALRLQLEMEPIVKKFSQALGKRAGNHQVVPFAKEALDAGHITQDEYQLVLDAEEARLEVINVDDFAPEEMKHHLSEN</sequence>
<evidence type="ECO:0000259" key="14">
    <source>
        <dbReference type="Pfam" id="PF02771"/>
    </source>
</evidence>
<dbReference type="NCBIfam" id="NF007000">
    <property type="entry name" value="PRK09463.1"/>
    <property type="match status" value="1"/>
</dbReference>
<evidence type="ECO:0000256" key="6">
    <source>
        <dbReference type="ARBA" id="ARBA00020144"/>
    </source>
</evidence>
<dbReference type="EMBL" id="BAABFV010000001">
    <property type="protein sequence ID" value="GAA4355145.1"/>
    <property type="molecule type" value="Genomic_DNA"/>
</dbReference>
<organism evidence="16 17">
    <name type="scientific">Kangiella marina</name>
    <dbReference type="NCBI Taxonomy" id="1079178"/>
    <lineage>
        <taxon>Bacteria</taxon>
        <taxon>Pseudomonadati</taxon>
        <taxon>Pseudomonadota</taxon>
        <taxon>Gammaproteobacteria</taxon>
        <taxon>Kangiellales</taxon>
        <taxon>Kangiellaceae</taxon>
        <taxon>Kangiella</taxon>
    </lineage>
</organism>
<evidence type="ECO:0000313" key="16">
    <source>
        <dbReference type="EMBL" id="GAA4355145.1"/>
    </source>
</evidence>
<feature type="domain" description="Acyl-CoA dehydrogenase C-terminal bacterial-type" evidence="15">
    <location>
        <begin position="523"/>
        <end position="805"/>
    </location>
</feature>
<dbReference type="Gene3D" id="1.20.140.10">
    <property type="entry name" value="Butyryl-CoA Dehydrogenase, subunit A, domain 3"/>
    <property type="match status" value="1"/>
</dbReference>
<evidence type="ECO:0000256" key="11">
    <source>
        <dbReference type="ARBA" id="ARBA00049247"/>
    </source>
</evidence>
<evidence type="ECO:0000256" key="5">
    <source>
        <dbReference type="ARBA" id="ARBA00012040"/>
    </source>
</evidence>
<comment type="similarity">
    <text evidence="3">Belongs to the acyl-CoA dehydrogenase family.</text>
</comment>
<dbReference type="SUPFAM" id="SSF47203">
    <property type="entry name" value="Acyl-CoA dehydrogenase C-terminal domain-like"/>
    <property type="match status" value="1"/>
</dbReference>
<feature type="domain" description="Acyl-CoA dehydrogenase/oxidase C-terminal" evidence="13">
    <location>
        <begin position="369"/>
        <end position="516"/>
    </location>
</feature>
<comment type="pathway">
    <text evidence="2">Lipid metabolism; fatty acid beta-oxidation.</text>
</comment>
<evidence type="ECO:0000256" key="3">
    <source>
        <dbReference type="ARBA" id="ARBA00009347"/>
    </source>
</evidence>
<evidence type="ECO:0000259" key="13">
    <source>
        <dbReference type="Pfam" id="PF00441"/>
    </source>
</evidence>
<feature type="transmembrane region" description="Helical" evidence="12">
    <location>
        <begin position="12"/>
        <end position="28"/>
    </location>
</feature>
<comment type="cofactor">
    <cofactor evidence="1">
        <name>FAD</name>
        <dbReference type="ChEBI" id="CHEBI:57692"/>
    </cofactor>
</comment>
<dbReference type="InterPro" id="IPR037069">
    <property type="entry name" value="AcylCoA_DH/ox_N_sf"/>
</dbReference>
<protein>
    <recommendedName>
        <fullName evidence="6">Acyl-coenzyme A dehydrogenase</fullName>
        <ecNumber evidence="4">1.3.8.7</ecNumber>
        <ecNumber evidence="5">1.3.8.8</ecNumber>
    </recommendedName>
</protein>
<keyword evidence="7" id="KW-0285">Flavoprotein</keyword>
<proteinExistence type="inferred from homology"/>
<keyword evidence="8" id="KW-0274">FAD</keyword>
<reference evidence="17" key="1">
    <citation type="journal article" date="2019" name="Int. J. Syst. Evol. Microbiol.">
        <title>The Global Catalogue of Microorganisms (GCM) 10K type strain sequencing project: providing services to taxonomists for standard genome sequencing and annotation.</title>
        <authorList>
            <consortium name="The Broad Institute Genomics Platform"/>
            <consortium name="The Broad Institute Genome Sequencing Center for Infectious Disease"/>
            <person name="Wu L."/>
            <person name="Ma J."/>
        </authorList>
    </citation>
    <scope>NUCLEOTIDE SEQUENCE [LARGE SCALE GENOMIC DNA]</scope>
    <source>
        <strain evidence="17">JCM 17728</strain>
    </source>
</reference>
<evidence type="ECO:0000256" key="2">
    <source>
        <dbReference type="ARBA" id="ARBA00005005"/>
    </source>
</evidence>
<dbReference type="InterPro" id="IPR013786">
    <property type="entry name" value="AcylCoA_DH/ox_N"/>
</dbReference>
<dbReference type="InterPro" id="IPR036250">
    <property type="entry name" value="AcylCo_DH-like_C"/>
</dbReference>
<keyword evidence="9" id="KW-0560">Oxidoreductase</keyword>
<dbReference type="InterPro" id="IPR046373">
    <property type="entry name" value="Acyl-CoA_Oxase/DH_mid-dom_sf"/>
</dbReference>
<evidence type="ECO:0000256" key="10">
    <source>
        <dbReference type="ARBA" id="ARBA00047882"/>
    </source>
</evidence>
<dbReference type="InterPro" id="IPR009100">
    <property type="entry name" value="AcylCoA_DH/oxidase_NM_dom_sf"/>
</dbReference>